<dbReference type="AlphaFoldDB" id="A0A9P6KP12"/>
<accession>A0A9P6KP12</accession>
<keyword evidence="3" id="KW-1185">Reference proteome</keyword>
<reference evidence="2" key="1">
    <citation type="journal article" date="2020" name="Mol. Plant Microbe Interact.">
        <title>Genome Sequence of the Biocontrol Agent Coniothyrium minitans strain Conio (IMI 134523).</title>
        <authorList>
            <person name="Patel D."/>
            <person name="Shittu T.A."/>
            <person name="Baroncelli R."/>
            <person name="Muthumeenakshi S."/>
            <person name="Osborne T.H."/>
            <person name="Janganan T.K."/>
            <person name="Sreenivasaprasad S."/>
        </authorList>
    </citation>
    <scope>NUCLEOTIDE SEQUENCE</scope>
    <source>
        <strain evidence="2">Conio</strain>
    </source>
</reference>
<protein>
    <submittedName>
        <fullName evidence="2">Uncharacterized protein</fullName>
    </submittedName>
</protein>
<feature type="region of interest" description="Disordered" evidence="1">
    <location>
        <begin position="80"/>
        <end position="99"/>
    </location>
</feature>
<dbReference type="Proteomes" id="UP000756921">
    <property type="component" value="Unassembled WGS sequence"/>
</dbReference>
<proteinExistence type="predicted"/>
<name>A0A9P6KP12_9PLEO</name>
<gene>
    <name evidence="2" type="ORF">PMIN01_07883</name>
</gene>
<evidence type="ECO:0000256" key="1">
    <source>
        <dbReference type="SAM" id="MobiDB-lite"/>
    </source>
</evidence>
<dbReference type="EMBL" id="WJXW01000008">
    <property type="protein sequence ID" value="KAF9733540.1"/>
    <property type="molecule type" value="Genomic_DNA"/>
</dbReference>
<evidence type="ECO:0000313" key="2">
    <source>
        <dbReference type="EMBL" id="KAF9733540.1"/>
    </source>
</evidence>
<evidence type="ECO:0000313" key="3">
    <source>
        <dbReference type="Proteomes" id="UP000756921"/>
    </source>
</evidence>
<sequence length="164" mass="18038">MEWRPSLGLRSKGPCFDVLNGWVGQGGQAGRKEGRVPANALPVRCVEDMLAGEGEIRGRLGQILDAIRFRGSGVSVDVVTTSQEPQRRSRTRNRNKSAESGNFDASFLFASSKRSILLLEMHHSARSWRFGVVWNADPNRTSLLDVLLLLLKVIDVAHASITAI</sequence>
<organism evidence="2 3">
    <name type="scientific">Paraphaeosphaeria minitans</name>
    <dbReference type="NCBI Taxonomy" id="565426"/>
    <lineage>
        <taxon>Eukaryota</taxon>
        <taxon>Fungi</taxon>
        <taxon>Dikarya</taxon>
        <taxon>Ascomycota</taxon>
        <taxon>Pezizomycotina</taxon>
        <taxon>Dothideomycetes</taxon>
        <taxon>Pleosporomycetidae</taxon>
        <taxon>Pleosporales</taxon>
        <taxon>Massarineae</taxon>
        <taxon>Didymosphaeriaceae</taxon>
        <taxon>Paraphaeosphaeria</taxon>
    </lineage>
</organism>
<comment type="caution">
    <text evidence="2">The sequence shown here is derived from an EMBL/GenBank/DDBJ whole genome shotgun (WGS) entry which is preliminary data.</text>
</comment>